<dbReference type="GO" id="GO:0008889">
    <property type="term" value="F:glycerophosphodiester phosphodiesterase activity"/>
    <property type="evidence" value="ECO:0007669"/>
    <property type="project" value="UniProtKB-EC"/>
</dbReference>
<dbReference type="PANTHER" id="PTHR43620">
    <property type="entry name" value="GLYCEROPHOSPHORYL DIESTER PHOSPHODIESTERASE"/>
    <property type="match status" value="1"/>
</dbReference>
<feature type="chain" id="PRO_5037046248" description="glycerophosphodiester phosphodiesterase" evidence="7">
    <location>
        <begin position="20"/>
        <end position="358"/>
    </location>
</feature>
<evidence type="ECO:0000313" key="10">
    <source>
        <dbReference type="Proteomes" id="UP000635071"/>
    </source>
</evidence>
<reference evidence="9" key="2">
    <citation type="submission" date="2020-09" db="EMBL/GenBank/DDBJ databases">
        <authorList>
            <person name="Sun Q."/>
            <person name="Zhou Y."/>
        </authorList>
    </citation>
    <scope>NUCLEOTIDE SEQUENCE</scope>
    <source>
        <strain evidence="9">CGMCC 1.15519</strain>
    </source>
</reference>
<sequence>MRGLPIAGVLILMSQAVGAGPLPPSGPPLPPPAAPIIIAHRGASADRPEHTLAAYALAIEQGADFVEPDLVPTKDHRLVARHENEISGTTDVGAHPEFAGRKTTKTIDGESVTGWFTEDFTLAELKTLRARERLPQLRTANVAFDGQEAIPTLEEIIALAKAASARTGRTIGIYPETKHPSYFRAAGLPIEPVLLAALQVAGWTRADSPVFIQSFETGNLKALRGETKVRLIQLIDKGISADGVSYAAMITPAGLKAVAAYADGIGPARDLVIPRDAAGVLGSPTTLVADAHAAGLQVHPWTFRPENFFLAAPFRKGVNPLDRGDAAGEIRLWLEAGVDGVFSDRPAAAVEAMSPARR</sequence>
<dbReference type="Gene3D" id="3.20.20.190">
    <property type="entry name" value="Phosphatidylinositol (PI) phosphodiesterase"/>
    <property type="match status" value="1"/>
</dbReference>
<dbReference type="EC" id="3.1.4.46" evidence="2"/>
<reference evidence="9" key="1">
    <citation type="journal article" date="2014" name="Int. J. Syst. Evol. Microbiol.">
        <title>Complete genome sequence of Corynebacterium casei LMG S-19264T (=DSM 44701T), isolated from a smear-ripened cheese.</title>
        <authorList>
            <consortium name="US DOE Joint Genome Institute (JGI-PGF)"/>
            <person name="Walter F."/>
            <person name="Albersmeier A."/>
            <person name="Kalinowski J."/>
            <person name="Ruckert C."/>
        </authorList>
    </citation>
    <scope>NUCLEOTIDE SEQUENCE</scope>
    <source>
        <strain evidence="9">CGMCC 1.15519</strain>
    </source>
</reference>
<evidence type="ECO:0000256" key="4">
    <source>
        <dbReference type="ARBA" id="ARBA00022798"/>
    </source>
</evidence>
<dbReference type="RefSeq" id="WP_188762497.1">
    <property type="nucleotide sequence ID" value="NZ_BMJM01000005.1"/>
</dbReference>
<dbReference type="AlphaFoldDB" id="A0A916ZRT8"/>
<dbReference type="GO" id="GO:0042597">
    <property type="term" value="C:periplasmic space"/>
    <property type="evidence" value="ECO:0007669"/>
    <property type="project" value="TreeGrafter"/>
</dbReference>
<feature type="domain" description="GP-PDE" evidence="8">
    <location>
        <begin position="35"/>
        <end position="353"/>
    </location>
</feature>
<comment type="similarity">
    <text evidence="1">Belongs to the glycerophosphoryl diester phosphodiesterase family.</text>
</comment>
<evidence type="ECO:0000256" key="3">
    <source>
        <dbReference type="ARBA" id="ARBA00022729"/>
    </source>
</evidence>
<evidence type="ECO:0000256" key="1">
    <source>
        <dbReference type="ARBA" id="ARBA00007277"/>
    </source>
</evidence>
<keyword evidence="10" id="KW-1185">Reference proteome</keyword>
<evidence type="ECO:0000256" key="6">
    <source>
        <dbReference type="ARBA" id="ARBA00047512"/>
    </source>
</evidence>
<dbReference type="PROSITE" id="PS51704">
    <property type="entry name" value="GP_PDE"/>
    <property type="match status" value="1"/>
</dbReference>
<dbReference type="GO" id="GO:0006629">
    <property type="term" value="P:lipid metabolic process"/>
    <property type="evidence" value="ECO:0007669"/>
    <property type="project" value="InterPro"/>
</dbReference>
<evidence type="ECO:0000256" key="7">
    <source>
        <dbReference type="SAM" id="SignalP"/>
    </source>
</evidence>
<dbReference type="CDD" id="cd08602">
    <property type="entry name" value="GDPD_ScGlpQ1_like"/>
    <property type="match status" value="1"/>
</dbReference>
<dbReference type="Proteomes" id="UP000635071">
    <property type="component" value="Unassembled WGS sequence"/>
</dbReference>
<feature type="signal peptide" evidence="7">
    <location>
        <begin position="1"/>
        <end position="19"/>
    </location>
</feature>
<keyword evidence="4" id="KW-0319">Glycerol metabolism</keyword>
<dbReference type="SUPFAM" id="SSF51695">
    <property type="entry name" value="PLC-like phosphodiesterases"/>
    <property type="match status" value="1"/>
</dbReference>
<keyword evidence="3 7" id="KW-0732">Signal</keyword>
<proteinExistence type="inferred from homology"/>
<comment type="caution">
    <text evidence="9">The sequence shown here is derived from an EMBL/GenBank/DDBJ whole genome shotgun (WGS) entry which is preliminary data.</text>
</comment>
<organism evidence="9 10">
    <name type="scientific">Sandarakinorhabdus glacialis</name>
    <dbReference type="NCBI Taxonomy" id="1614636"/>
    <lineage>
        <taxon>Bacteria</taxon>
        <taxon>Pseudomonadati</taxon>
        <taxon>Pseudomonadota</taxon>
        <taxon>Alphaproteobacteria</taxon>
        <taxon>Sphingomonadales</taxon>
        <taxon>Sphingosinicellaceae</taxon>
        <taxon>Sandarakinorhabdus</taxon>
    </lineage>
</organism>
<evidence type="ECO:0000259" key="8">
    <source>
        <dbReference type="PROSITE" id="PS51704"/>
    </source>
</evidence>
<dbReference type="Pfam" id="PF03009">
    <property type="entry name" value="GDPD"/>
    <property type="match status" value="1"/>
</dbReference>
<evidence type="ECO:0000256" key="2">
    <source>
        <dbReference type="ARBA" id="ARBA00012247"/>
    </source>
</evidence>
<dbReference type="InterPro" id="IPR017946">
    <property type="entry name" value="PLC-like_Pdiesterase_TIM-brl"/>
</dbReference>
<keyword evidence="5" id="KW-0378">Hydrolase</keyword>
<gene>
    <name evidence="9" type="ORF">GCM10011529_16760</name>
</gene>
<protein>
    <recommendedName>
        <fullName evidence="2">glycerophosphodiester phosphodiesterase</fullName>
        <ecNumber evidence="2">3.1.4.46</ecNumber>
    </recommendedName>
</protein>
<dbReference type="PANTHER" id="PTHR43620:SF7">
    <property type="entry name" value="GLYCEROPHOSPHODIESTER PHOSPHODIESTERASE GDPD5-RELATED"/>
    <property type="match status" value="1"/>
</dbReference>
<evidence type="ECO:0000313" key="9">
    <source>
        <dbReference type="EMBL" id="GGE11048.1"/>
    </source>
</evidence>
<comment type="catalytic activity">
    <reaction evidence="6">
        <text>a sn-glycero-3-phosphodiester + H2O = an alcohol + sn-glycerol 3-phosphate + H(+)</text>
        <dbReference type="Rhea" id="RHEA:12969"/>
        <dbReference type="ChEBI" id="CHEBI:15377"/>
        <dbReference type="ChEBI" id="CHEBI:15378"/>
        <dbReference type="ChEBI" id="CHEBI:30879"/>
        <dbReference type="ChEBI" id="CHEBI:57597"/>
        <dbReference type="ChEBI" id="CHEBI:83408"/>
        <dbReference type="EC" id="3.1.4.46"/>
    </reaction>
</comment>
<accession>A0A916ZRT8</accession>
<dbReference type="EMBL" id="BMJM01000005">
    <property type="protein sequence ID" value="GGE11048.1"/>
    <property type="molecule type" value="Genomic_DNA"/>
</dbReference>
<name>A0A916ZRT8_9SPHN</name>
<evidence type="ECO:0000256" key="5">
    <source>
        <dbReference type="ARBA" id="ARBA00022801"/>
    </source>
</evidence>
<dbReference type="GO" id="GO:0006071">
    <property type="term" value="P:glycerol metabolic process"/>
    <property type="evidence" value="ECO:0007669"/>
    <property type="project" value="UniProtKB-KW"/>
</dbReference>
<dbReference type="InterPro" id="IPR030395">
    <property type="entry name" value="GP_PDE_dom"/>
</dbReference>